<dbReference type="PANTHER" id="PTHR45138">
    <property type="entry name" value="REGULATORY COMPONENTS OF SENSORY TRANSDUCTION SYSTEM"/>
    <property type="match status" value="1"/>
</dbReference>
<dbReference type="Pfam" id="PF00990">
    <property type="entry name" value="GGDEF"/>
    <property type="match status" value="1"/>
</dbReference>
<dbReference type="FunFam" id="3.30.70.270:FF:000001">
    <property type="entry name" value="Diguanylate cyclase domain protein"/>
    <property type="match status" value="1"/>
</dbReference>
<dbReference type="CDD" id="cd01949">
    <property type="entry name" value="GGDEF"/>
    <property type="match status" value="1"/>
</dbReference>
<dbReference type="eggNOG" id="COG3706">
    <property type="taxonomic scope" value="Bacteria"/>
</dbReference>
<comment type="cofactor">
    <cofactor evidence="1">
        <name>Mg(2+)</name>
        <dbReference type="ChEBI" id="CHEBI:18420"/>
    </cofactor>
</comment>
<evidence type="ECO:0000313" key="5">
    <source>
        <dbReference type="EMBL" id="EMR12441.1"/>
    </source>
</evidence>
<name>M7NZ02_9GAMM</name>
<proteinExistence type="predicted"/>
<dbReference type="STRING" id="1286106.MPL1_10382"/>
<dbReference type="GO" id="GO:0005886">
    <property type="term" value="C:plasma membrane"/>
    <property type="evidence" value="ECO:0007669"/>
    <property type="project" value="TreeGrafter"/>
</dbReference>
<organism evidence="5 6">
    <name type="scientific">Methylophaga lonarensis MPL</name>
    <dbReference type="NCBI Taxonomy" id="1286106"/>
    <lineage>
        <taxon>Bacteria</taxon>
        <taxon>Pseudomonadati</taxon>
        <taxon>Pseudomonadota</taxon>
        <taxon>Gammaproteobacteria</taxon>
        <taxon>Thiotrichales</taxon>
        <taxon>Piscirickettsiaceae</taxon>
        <taxon>Methylophaga</taxon>
    </lineage>
</organism>
<accession>M7NZ02</accession>
<evidence type="ECO:0000256" key="1">
    <source>
        <dbReference type="ARBA" id="ARBA00001946"/>
    </source>
</evidence>
<dbReference type="InterPro" id="IPR050469">
    <property type="entry name" value="Diguanylate_Cyclase"/>
</dbReference>
<evidence type="ECO:0000313" key="6">
    <source>
        <dbReference type="Proteomes" id="UP000012019"/>
    </source>
</evidence>
<evidence type="ECO:0000256" key="2">
    <source>
        <dbReference type="ARBA" id="ARBA00012528"/>
    </source>
</evidence>
<sequence length="310" mass="34816">MSQHIFNEQQGGLQLVSSTNRYIDSVQPSDTPDPELIQARLPMILQTSLDIVQIIHLFDHEVRALIGYQGLSYKHPALTEKLEIGSKRHHRCHYQLEVDQVNIGELELTRNKKFSAAEIELIEDLLCKLVYPLRNCTLYQKALSASVTDMLSGLYNRQAFDQGLMREIELAKRQQAPFSLLIIDIDNFKQINDALGHAAGDQAIRSMGDLLKSMLRQTDSAYRFGGEEFTLLLSHTEHEDAMMVAERLRQSIAELKCVNGESSFGFTVSIGVAGYCKSDNASSIFKRADRALYQAKHSGKNTISSDLASH</sequence>
<dbReference type="SUPFAM" id="SSF55073">
    <property type="entry name" value="Nucleotide cyclase"/>
    <property type="match status" value="1"/>
</dbReference>
<keyword evidence="6" id="KW-1185">Reference proteome</keyword>
<gene>
    <name evidence="5" type="ORF">MPL1_10382</name>
</gene>
<comment type="caution">
    <text evidence="5">The sequence shown here is derived from an EMBL/GenBank/DDBJ whole genome shotgun (WGS) entry which is preliminary data.</text>
</comment>
<dbReference type="GO" id="GO:0052621">
    <property type="term" value="F:diguanylate cyclase activity"/>
    <property type="evidence" value="ECO:0007669"/>
    <property type="project" value="UniProtKB-EC"/>
</dbReference>
<dbReference type="PROSITE" id="PS50887">
    <property type="entry name" value="GGDEF"/>
    <property type="match status" value="1"/>
</dbReference>
<dbReference type="InterPro" id="IPR043128">
    <property type="entry name" value="Rev_trsase/Diguanyl_cyclase"/>
</dbReference>
<dbReference type="InterPro" id="IPR000160">
    <property type="entry name" value="GGDEF_dom"/>
</dbReference>
<dbReference type="Proteomes" id="UP000012019">
    <property type="component" value="Unassembled WGS sequence"/>
</dbReference>
<dbReference type="RefSeq" id="WP_009727046.1">
    <property type="nucleotide sequence ID" value="NZ_APHR01000056.1"/>
</dbReference>
<dbReference type="EMBL" id="APHR01000056">
    <property type="protein sequence ID" value="EMR12441.1"/>
    <property type="molecule type" value="Genomic_DNA"/>
</dbReference>
<dbReference type="PATRIC" id="fig|1286106.3.peg.2075"/>
<dbReference type="AlphaFoldDB" id="M7NZ02"/>
<comment type="catalytic activity">
    <reaction evidence="3">
        <text>2 GTP = 3',3'-c-di-GMP + 2 diphosphate</text>
        <dbReference type="Rhea" id="RHEA:24898"/>
        <dbReference type="ChEBI" id="CHEBI:33019"/>
        <dbReference type="ChEBI" id="CHEBI:37565"/>
        <dbReference type="ChEBI" id="CHEBI:58805"/>
        <dbReference type="EC" id="2.7.7.65"/>
    </reaction>
</comment>
<dbReference type="GO" id="GO:1902201">
    <property type="term" value="P:negative regulation of bacterial-type flagellum-dependent cell motility"/>
    <property type="evidence" value="ECO:0007669"/>
    <property type="project" value="TreeGrafter"/>
</dbReference>
<dbReference type="GO" id="GO:0043709">
    <property type="term" value="P:cell adhesion involved in single-species biofilm formation"/>
    <property type="evidence" value="ECO:0007669"/>
    <property type="project" value="TreeGrafter"/>
</dbReference>
<dbReference type="InterPro" id="IPR029787">
    <property type="entry name" value="Nucleotide_cyclase"/>
</dbReference>
<evidence type="ECO:0000259" key="4">
    <source>
        <dbReference type="PROSITE" id="PS50887"/>
    </source>
</evidence>
<feature type="domain" description="GGDEF" evidence="4">
    <location>
        <begin position="176"/>
        <end position="308"/>
    </location>
</feature>
<protein>
    <recommendedName>
        <fullName evidence="2">diguanylate cyclase</fullName>
        <ecNumber evidence="2">2.7.7.65</ecNumber>
    </recommendedName>
</protein>
<dbReference type="OrthoDB" id="9773156at2"/>
<dbReference type="PANTHER" id="PTHR45138:SF9">
    <property type="entry name" value="DIGUANYLATE CYCLASE DGCM-RELATED"/>
    <property type="match status" value="1"/>
</dbReference>
<evidence type="ECO:0000256" key="3">
    <source>
        <dbReference type="ARBA" id="ARBA00034247"/>
    </source>
</evidence>
<dbReference type="EC" id="2.7.7.65" evidence="2"/>
<reference evidence="5 6" key="1">
    <citation type="journal article" date="2013" name="Genome Announc.">
        <title>Draft Genome Sequence of Methylophaga lonarensis MPLT, a Haloalkaliphilic (Non-Methane-Utilizing) Methylotroph.</title>
        <authorList>
            <person name="Shetty S.A."/>
            <person name="Marathe N.P."/>
            <person name="Munot H."/>
            <person name="Antony C.P."/>
            <person name="Dhotre D.P."/>
            <person name="Murrell J.C."/>
            <person name="Shouche Y.S."/>
        </authorList>
    </citation>
    <scope>NUCLEOTIDE SEQUENCE [LARGE SCALE GENOMIC DNA]</scope>
    <source>
        <strain evidence="5 6">MPL</strain>
    </source>
</reference>
<dbReference type="Gene3D" id="3.30.70.270">
    <property type="match status" value="1"/>
</dbReference>
<dbReference type="NCBIfam" id="TIGR00254">
    <property type="entry name" value="GGDEF"/>
    <property type="match status" value="1"/>
</dbReference>
<dbReference type="SMART" id="SM00267">
    <property type="entry name" value="GGDEF"/>
    <property type="match status" value="1"/>
</dbReference>